<feature type="region of interest" description="Disordered" evidence="1">
    <location>
        <begin position="582"/>
        <end position="623"/>
    </location>
</feature>
<feature type="region of interest" description="Disordered" evidence="1">
    <location>
        <begin position="394"/>
        <end position="447"/>
    </location>
</feature>
<evidence type="ECO:0000313" key="3">
    <source>
        <dbReference type="EMBL" id="KAK0169118.1"/>
    </source>
</evidence>
<gene>
    <name evidence="3" type="ORF">PV327_002864</name>
</gene>
<dbReference type="PANTHER" id="PTHR47771">
    <property type="entry name" value="LD27203P-RELATED"/>
    <property type="match status" value="1"/>
</dbReference>
<name>A0AA39KPH5_MICHY</name>
<accession>A0AA39KPH5</accession>
<protein>
    <recommendedName>
        <fullName evidence="5">Titin-like</fullName>
    </recommendedName>
</protein>
<evidence type="ECO:0000256" key="1">
    <source>
        <dbReference type="SAM" id="MobiDB-lite"/>
    </source>
</evidence>
<evidence type="ECO:0000256" key="2">
    <source>
        <dbReference type="SAM" id="SignalP"/>
    </source>
</evidence>
<dbReference type="Proteomes" id="UP001168972">
    <property type="component" value="Unassembled WGS sequence"/>
</dbReference>
<dbReference type="PANTHER" id="PTHR47771:SF14">
    <property type="entry name" value="RH73259P"/>
    <property type="match status" value="1"/>
</dbReference>
<feature type="signal peptide" evidence="2">
    <location>
        <begin position="1"/>
        <end position="20"/>
    </location>
</feature>
<evidence type="ECO:0000313" key="4">
    <source>
        <dbReference type="Proteomes" id="UP001168972"/>
    </source>
</evidence>
<evidence type="ECO:0008006" key="5">
    <source>
        <dbReference type="Google" id="ProtNLM"/>
    </source>
</evidence>
<reference evidence="3" key="2">
    <citation type="submission" date="2023-03" db="EMBL/GenBank/DDBJ databases">
        <authorList>
            <person name="Inwood S.N."/>
            <person name="Skelly J.G."/>
            <person name="Guhlin J."/>
            <person name="Harrop T.W.R."/>
            <person name="Goldson S.G."/>
            <person name="Dearden P.K."/>
        </authorList>
    </citation>
    <scope>NUCLEOTIDE SEQUENCE</scope>
    <source>
        <strain evidence="3">Lincoln</strain>
        <tissue evidence="3">Whole body</tissue>
    </source>
</reference>
<reference evidence="3" key="1">
    <citation type="journal article" date="2023" name="bioRxiv">
        <title>Scaffold-level genome assemblies of two parasitoid biocontrol wasps reveal the parthenogenesis mechanism and an associated novel virus.</title>
        <authorList>
            <person name="Inwood S."/>
            <person name="Skelly J."/>
            <person name="Guhlin J."/>
            <person name="Harrop T."/>
            <person name="Goldson S."/>
            <person name="Dearden P."/>
        </authorList>
    </citation>
    <scope>NUCLEOTIDE SEQUENCE</scope>
    <source>
        <strain evidence="3">Lincoln</strain>
        <tissue evidence="3">Whole body</tissue>
    </source>
</reference>
<comment type="caution">
    <text evidence="3">The sequence shown here is derived from an EMBL/GenBank/DDBJ whole genome shotgun (WGS) entry which is preliminary data.</text>
</comment>
<feature type="compositionally biased region" description="Basic and acidic residues" evidence="1">
    <location>
        <begin position="605"/>
        <end position="615"/>
    </location>
</feature>
<feature type="compositionally biased region" description="Basic and acidic residues" evidence="1">
    <location>
        <begin position="92"/>
        <end position="107"/>
    </location>
</feature>
<sequence length="717" mass="82216">MGQVIPVTLALCVMVSITIATSLNSEKIMLDCGYQQSPEEKYSWEKLHFEKYHTIDPNDLKDPTVGVLRAEELDNYKTDEQSMDIRTTDYQNKPKNESITEIKKQSINDDNDSDESINTESRMSNYHSPDHIEEHEEKIITVVKNVEVPYPVEKKIPYPVIKKIPYPVKVPVAQPYPIEKPIPYPVKVIIKVPVKIPHPYPVYKNTHYAVQVPIERRIPYPVYIPSPVPIERKINYEVKVPVLEPFPVERTVPIRVKIPIAVPQPIPVEKRVHYPVEVKVDRPIAVPVAKPYPVKVIKPVPYPVFKERPLAVEVKVDRPVPYPVYQPIPFPVKVPVPHRYPVEKKIPYTVVKNVPYPVEVPVERPVPIHVEKHLPVEIDGITESHPGFHTIQYQPDVHEIPQADDSRDKVESRKDLSDSDDKIKEDLIVDESKDKGEKNDKSKLMVTEKNENKEKEVVQLFGVAFLCLSVALTGSASRKEELERAAELAVERAAERVAERAVEKALESGNSSSETETIRVSHSSVRKYDKSQQLPGFVYTPATRREYERIAKEKEAGELAVAEIMRGRLFKRAIVNDHYKYKGPREEQQENDNIFSHGPTLMNKQSEDTNQHENPMKPSSHPVTVSEISRLYPVLSYQSIPVEQIESSNEKNPEVHHYDLPAKTLLYHPVKLLKISQVLPTVHYYHRPPMPQSIRPIYLFPKVEMSKNTNNDQASTH</sequence>
<feature type="compositionally biased region" description="Basic and acidic residues" evidence="1">
    <location>
        <begin position="396"/>
        <end position="447"/>
    </location>
</feature>
<organism evidence="3 4">
    <name type="scientific">Microctonus hyperodae</name>
    <name type="common">Parasitoid wasp</name>
    <dbReference type="NCBI Taxonomy" id="165561"/>
    <lineage>
        <taxon>Eukaryota</taxon>
        <taxon>Metazoa</taxon>
        <taxon>Ecdysozoa</taxon>
        <taxon>Arthropoda</taxon>
        <taxon>Hexapoda</taxon>
        <taxon>Insecta</taxon>
        <taxon>Pterygota</taxon>
        <taxon>Neoptera</taxon>
        <taxon>Endopterygota</taxon>
        <taxon>Hymenoptera</taxon>
        <taxon>Apocrita</taxon>
        <taxon>Ichneumonoidea</taxon>
        <taxon>Braconidae</taxon>
        <taxon>Euphorinae</taxon>
        <taxon>Microctonus</taxon>
    </lineage>
</organism>
<keyword evidence="4" id="KW-1185">Reference proteome</keyword>
<feature type="region of interest" description="Disordered" evidence="1">
    <location>
        <begin position="505"/>
        <end position="524"/>
    </location>
</feature>
<dbReference type="AlphaFoldDB" id="A0AA39KPH5"/>
<proteinExistence type="predicted"/>
<feature type="chain" id="PRO_5041469510" description="Titin-like" evidence="2">
    <location>
        <begin position="21"/>
        <end position="717"/>
    </location>
</feature>
<feature type="compositionally biased region" description="Polar residues" evidence="1">
    <location>
        <begin position="508"/>
        <end position="523"/>
    </location>
</feature>
<feature type="region of interest" description="Disordered" evidence="1">
    <location>
        <begin position="79"/>
        <end position="130"/>
    </location>
</feature>
<dbReference type="EMBL" id="JAQQBR010001831">
    <property type="protein sequence ID" value="KAK0169118.1"/>
    <property type="molecule type" value="Genomic_DNA"/>
</dbReference>
<keyword evidence="2" id="KW-0732">Signal</keyword>